<dbReference type="OrthoDB" id="154477at2"/>
<organism evidence="1 2">
    <name type="scientific">Paenibacillus psychroresistens</name>
    <dbReference type="NCBI Taxonomy" id="1778678"/>
    <lineage>
        <taxon>Bacteria</taxon>
        <taxon>Bacillati</taxon>
        <taxon>Bacillota</taxon>
        <taxon>Bacilli</taxon>
        <taxon>Bacillales</taxon>
        <taxon>Paenibacillaceae</taxon>
        <taxon>Paenibacillus</taxon>
    </lineage>
</organism>
<dbReference type="Pfam" id="PF05845">
    <property type="entry name" value="PhnH"/>
    <property type="match status" value="1"/>
</dbReference>
<dbReference type="RefSeq" id="WP_155699755.1">
    <property type="nucleotide sequence ID" value="NZ_CP034235.1"/>
</dbReference>
<dbReference type="AlphaFoldDB" id="A0A6B8RF18"/>
<dbReference type="GO" id="GO:0019634">
    <property type="term" value="P:organic phosphonate metabolic process"/>
    <property type="evidence" value="ECO:0007669"/>
    <property type="project" value="InterPro"/>
</dbReference>
<gene>
    <name evidence="1" type="primary">phnH</name>
    <name evidence="1" type="ORF">EHS13_07565</name>
</gene>
<dbReference type="SUPFAM" id="SSF159709">
    <property type="entry name" value="PhnH-like"/>
    <property type="match status" value="1"/>
</dbReference>
<dbReference type="InterPro" id="IPR008772">
    <property type="entry name" value="Phosphonate_metab_PhnH"/>
</dbReference>
<keyword evidence="2" id="KW-1185">Reference proteome</keyword>
<name>A0A6B8RF18_9BACL</name>
<accession>A0A6B8RF18</accession>
<protein>
    <submittedName>
        <fullName evidence="1">Phosphonate C-P lyase system protein PhnH</fullName>
    </submittedName>
</protein>
<reference evidence="2" key="1">
    <citation type="submission" date="2018-11" db="EMBL/GenBank/DDBJ databases">
        <title>Complete genome sequence of Paenibacillus sp. ML311-T8.</title>
        <authorList>
            <person name="Nam Y.-D."/>
            <person name="Kang J."/>
            <person name="Chung W.-H."/>
            <person name="Park Y.S."/>
        </authorList>
    </citation>
    <scope>NUCLEOTIDE SEQUENCE [LARGE SCALE GENOMIC DNA]</scope>
    <source>
        <strain evidence="2">ML311-T8</strain>
    </source>
</reference>
<evidence type="ECO:0000313" key="1">
    <source>
        <dbReference type="EMBL" id="QGQ94749.1"/>
    </source>
</evidence>
<evidence type="ECO:0000313" key="2">
    <source>
        <dbReference type="Proteomes" id="UP000426246"/>
    </source>
</evidence>
<dbReference type="PIRSF" id="PIRSF020680">
    <property type="entry name" value="PhnH"/>
    <property type="match status" value="1"/>
</dbReference>
<dbReference type="EMBL" id="CP034235">
    <property type="protein sequence ID" value="QGQ94749.1"/>
    <property type="molecule type" value="Genomic_DNA"/>
</dbReference>
<proteinExistence type="predicted"/>
<sequence length="216" mass="23766">MPNPNLKELSFDSVHDTQEVYRILLHAMSRPGLVCELGERINRIDLPVGASKAAAAIALTLLDGEVAFAVQMQGHEAWAETIRRLTYSKLVDFTAADYVFVEGIEEVSLINQLQDQLKIGTLSSPEKSATVFIRVEGFAKSSIQAQGCSLKLTGPGIKTETNCYVAGLSLLWIESRARLVEEYPLGIDLIFYTEQGEIIAIPRTTVVEGVAEAWHM</sequence>
<dbReference type="InterPro" id="IPR038058">
    <property type="entry name" value="PhnH-like_sp"/>
</dbReference>
<dbReference type="KEGG" id="ppsc:EHS13_07565"/>
<dbReference type="NCBIfam" id="TIGR03292">
    <property type="entry name" value="PhnH_redo"/>
    <property type="match status" value="1"/>
</dbReference>
<dbReference type="Proteomes" id="UP000426246">
    <property type="component" value="Chromosome"/>
</dbReference>
<dbReference type="Gene3D" id="3.40.50.11310">
    <property type="entry name" value="Bacterial phosphonate metabolism protein PhnH"/>
    <property type="match status" value="1"/>
</dbReference>
<dbReference type="GO" id="GO:0016829">
    <property type="term" value="F:lyase activity"/>
    <property type="evidence" value="ECO:0007669"/>
    <property type="project" value="UniProtKB-KW"/>
</dbReference>
<keyword evidence="1" id="KW-0456">Lyase</keyword>